<dbReference type="Proteomes" id="UP000034616">
    <property type="component" value="Unassembled WGS sequence"/>
</dbReference>
<name>A0A0G0UCB8_9BACT</name>
<accession>A0A0G0UCB8</accession>
<evidence type="ECO:0000313" key="1">
    <source>
        <dbReference type="EMBL" id="KKR86583.1"/>
    </source>
</evidence>
<organism evidence="1 2">
    <name type="scientific">Candidatus Uhrbacteria bacterium GW2011_GWC2_41_11</name>
    <dbReference type="NCBI Taxonomy" id="1618985"/>
    <lineage>
        <taxon>Bacteria</taxon>
        <taxon>Candidatus Uhriibacteriota</taxon>
    </lineage>
</organism>
<dbReference type="EMBL" id="LCAH01000011">
    <property type="protein sequence ID" value="KKR86583.1"/>
    <property type="molecule type" value="Genomic_DNA"/>
</dbReference>
<reference evidence="1 2" key="1">
    <citation type="journal article" date="2015" name="Nature">
        <title>rRNA introns, odd ribosomes, and small enigmatic genomes across a large radiation of phyla.</title>
        <authorList>
            <person name="Brown C.T."/>
            <person name="Hug L.A."/>
            <person name="Thomas B.C."/>
            <person name="Sharon I."/>
            <person name="Castelle C.J."/>
            <person name="Singh A."/>
            <person name="Wilkins M.J."/>
            <person name="Williams K.H."/>
            <person name="Banfield J.F."/>
        </authorList>
    </citation>
    <scope>NUCLEOTIDE SEQUENCE [LARGE SCALE GENOMIC DNA]</scope>
</reference>
<protein>
    <submittedName>
        <fullName evidence="1">Uncharacterized protein</fullName>
    </submittedName>
</protein>
<evidence type="ECO:0000313" key="2">
    <source>
        <dbReference type="Proteomes" id="UP000034616"/>
    </source>
</evidence>
<gene>
    <name evidence="1" type="ORF">UU35_C0011G0036</name>
</gene>
<sequence length="288" mass="32413">MGATPLPIDTARKLERISLRKDTGEISPFFLLDLYSTLQEGIEFGNHIWHMGTSHDQVFVQRFKEGIHRVTTRSGESKGAAHTLRGIFALGVKKKISECEGILPPPVRERMFSIAVYGQQELAHGLLLLPPMIKDTLLSDEKLKEVAEGWAKDFAGANAIARVAYAFLKQNVRVQFPSLRDATFYQGDLLAEAEDNLLYLQIVGRRKSQETRIFDLDRYPEKIWDAEIYSALLKFRESARRSQTKGTRIFIEVGLGASRPTELACPNVQRAVGQLLDNICKQELALAL</sequence>
<comment type="caution">
    <text evidence="1">The sequence shown here is derived from an EMBL/GenBank/DDBJ whole genome shotgun (WGS) entry which is preliminary data.</text>
</comment>
<dbReference type="AlphaFoldDB" id="A0A0G0UCB8"/>
<proteinExistence type="predicted"/>